<protein>
    <recommendedName>
        <fullName evidence="8">Flavin-containing monooxygenase</fullName>
    </recommendedName>
</protein>
<dbReference type="Pfam" id="PF00743">
    <property type="entry name" value="FMO-like"/>
    <property type="match status" value="1"/>
</dbReference>
<dbReference type="PANTHER" id="PTHR23023">
    <property type="entry name" value="DIMETHYLANILINE MONOOXYGENASE"/>
    <property type="match status" value="1"/>
</dbReference>
<evidence type="ECO:0000256" key="5">
    <source>
        <dbReference type="ARBA" id="ARBA00023002"/>
    </source>
</evidence>
<dbReference type="AlphaFoldDB" id="A0A4Y7IB77"/>
<evidence type="ECO:0008006" key="8">
    <source>
        <dbReference type="Google" id="ProtNLM"/>
    </source>
</evidence>
<keyword evidence="2" id="KW-0285">Flavoprotein</keyword>
<organism evidence="6 7">
    <name type="scientific">Papaver somniferum</name>
    <name type="common">Opium poppy</name>
    <dbReference type="NCBI Taxonomy" id="3469"/>
    <lineage>
        <taxon>Eukaryota</taxon>
        <taxon>Viridiplantae</taxon>
        <taxon>Streptophyta</taxon>
        <taxon>Embryophyta</taxon>
        <taxon>Tracheophyta</taxon>
        <taxon>Spermatophyta</taxon>
        <taxon>Magnoliopsida</taxon>
        <taxon>Ranunculales</taxon>
        <taxon>Papaveraceae</taxon>
        <taxon>Papaveroideae</taxon>
        <taxon>Papaver</taxon>
    </lineage>
</organism>
<dbReference type="PIRSF" id="PIRSF000332">
    <property type="entry name" value="FMO"/>
    <property type="match status" value="1"/>
</dbReference>
<dbReference type="InterPro" id="IPR036188">
    <property type="entry name" value="FAD/NAD-bd_sf"/>
</dbReference>
<dbReference type="OMA" id="MAYLDAY"/>
<dbReference type="EMBL" id="CM010715">
    <property type="protein sequence ID" value="RZC44675.1"/>
    <property type="molecule type" value="Genomic_DNA"/>
</dbReference>
<evidence type="ECO:0000256" key="2">
    <source>
        <dbReference type="ARBA" id="ARBA00022630"/>
    </source>
</evidence>
<sequence>MERRVGIIGGGISWLLACKYVLEKGYQPIVFESQPGLGGVWTRTVETTKLQTPKPAYEFSDYPWPSSVKEVFPDQNQVMAYLESYANHFNLFPYIKFNTSVVDIDYVTQQGQDMLSWSHWGGGDGSIGNLKGKWEITTTTTTTVQEHQVHEVEFVILCVGRFSGVPNIPNFPPSKGPDAFINGKVIHSMDYSAMDNSDAAAFVKGKRVAVVGYQKSALDIANECSIANGVENPCTLIYRYAHWNVPDYLPYGVSLASLYLNRFSELLLHKPGEGLLLSLLATILSPLLHQIQVSPEEIQFDTGNSFLQQIASCSISTAPEKFYDKIEEGSIVLKKSKGFCFNKYGLVFNDDAMAPLETDIVILCTGYKGDEKLKNIFKSPKFQNYIMGSSNSTVPLY</sequence>
<name>A0A4Y7IB77_PAPSO</name>
<feature type="non-terminal residue" evidence="6">
    <location>
        <position position="397"/>
    </location>
</feature>
<dbReference type="STRING" id="3469.A0A4Y7IB77"/>
<comment type="similarity">
    <text evidence="1">Belongs to the FMO family.</text>
</comment>
<evidence type="ECO:0000256" key="4">
    <source>
        <dbReference type="ARBA" id="ARBA00022857"/>
    </source>
</evidence>
<dbReference type="Gramene" id="RZC44675">
    <property type="protein sequence ID" value="RZC44675"/>
    <property type="gene ID" value="C5167_037614"/>
</dbReference>
<dbReference type="SUPFAM" id="SSF51905">
    <property type="entry name" value="FAD/NAD(P)-binding domain"/>
    <property type="match status" value="1"/>
</dbReference>
<proteinExistence type="inferred from homology"/>
<keyword evidence="7" id="KW-1185">Reference proteome</keyword>
<gene>
    <name evidence="6" type="ORF">C5167_037614</name>
</gene>
<evidence type="ECO:0000313" key="6">
    <source>
        <dbReference type="EMBL" id="RZC44675.1"/>
    </source>
</evidence>
<evidence type="ECO:0000313" key="7">
    <source>
        <dbReference type="Proteomes" id="UP000316621"/>
    </source>
</evidence>
<evidence type="ECO:0000256" key="1">
    <source>
        <dbReference type="ARBA" id="ARBA00009183"/>
    </source>
</evidence>
<dbReference type="InterPro" id="IPR000960">
    <property type="entry name" value="Flavin_mOase"/>
</dbReference>
<dbReference type="FunFam" id="3.50.50.60:FF:000403">
    <property type="entry name" value="Flavin-containing monooxygenase"/>
    <property type="match status" value="1"/>
</dbReference>
<dbReference type="InterPro" id="IPR050346">
    <property type="entry name" value="FMO-like"/>
</dbReference>
<keyword evidence="4" id="KW-0521">NADP</keyword>
<evidence type="ECO:0000256" key="3">
    <source>
        <dbReference type="ARBA" id="ARBA00022827"/>
    </source>
</evidence>
<reference evidence="6 7" key="1">
    <citation type="journal article" date="2018" name="Science">
        <title>The opium poppy genome and morphinan production.</title>
        <authorList>
            <person name="Guo L."/>
            <person name="Winzer T."/>
            <person name="Yang X."/>
            <person name="Li Y."/>
            <person name="Ning Z."/>
            <person name="He Z."/>
            <person name="Teodor R."/>
            <person name="Lu Y."/>
            <person name="Bowser T.A."/>
            <person name="Graham I.A."/>
            <person name="Ye K."/>
        </authorList>
    </citation>
    <scope>NUCLEOTIDE SEQUENCE [LARGE SCALE GENOMIC DNA]</scope>
    <source>
        <strain evidence="7">cv. HN1</strain>
        <tissue evidence="6">Leaves</tissue>
    </source>
</reference>
<dbReference type="GO" id="GO:0004499">
    <property type="term" value="F:N,N-dimethylaniline monooxygenase activity"/>
    <property type="evidence" value="ECO:0007669"/>
    <property type="project" value="InterPro"/>
</dbReference>
<dbReference type="InterPro" id="IPR020946">
    <property type="entry name" value="Flavin_mOase-like"/>
</dbReference>
<dbReference type="Gene3D" id="3.50.50.60">
    <property type="entry name" value="FAD/NAD(P)-binding domain"/>
    <property type="match status" value="1"/>
</dbReference>
<dbReference type="GO" id="GO:0050661">
    <property type="term" value="F:NADP binding"/>
    <property type="evidence" value="ECO:0007669"/>
    <property type="project" value="InterPro"/>
</dbReference>
<keyword evidence="3" id="KW-0274">FAD</keyword>
<keyword evidence="5" id="KW-0560">Oxidoreductase</keyword>
<accession>A0A4Y7IB77</accession>
<dbReference type="PROSITE" id="PS51257">
    <property type="entry name" value="PROKAR_LIPOPROTEIN"/>
    <property type="match status" value="1"/>
</dbReference>
<dbReference type="Proteomes" id="UP000316621">
    <property type="component" value="Chromosome 1"/>
</dbReference>
<dbReference type="GO" id="GO:0050660">
    <property type="term" value="F:flavin adenine dinucleotide binding"/>
    <property type="evidence" value="ECO:0007669"/>
    <property type="project" value="InterPro"/>
</dbReference>